<comment type="caution">
    <text evidence="2">The sequence shown here is derived from an EMBL/GenBank/DDBJ whole genome shotgun (WGS) entry which is preliminary data.</text>
</comment>
<feature type="region of interest" description="Disordered" evidence="1">
    <location>
        <begin position="72"/>
        <end position="98"/>
    </location>
</feature>
<evidence type="ECO:0000313" key="3">
    <source>
        <dbReference type="Proteomes" id="UP001320420"/>
    </source>
</evidence>
<dbReference type="EMBL" id="JAKJXP020000002">
    <property type="protein sequence ID" value="KAK7757389.1"/>
    <property type="molecule type" value="Genomic_DNA"/>
</dbReference>
<dbReference type="AlphaFoldDB" id="A0AAN9UXH1"/>
<organism evidence="2 3">
    <name type="scientific">Diatrype stigma</name>
    <dbReference type="NCBI Taxonomy" id="117547"/>
    <lineage>
        <taxon>Eukaryota</taxon>
        <taxon>Fungi</taxon>
        <taxon>Dikarya</taxon>
        <taxon>Ascomycota</taxon>
        <taxon>Pezizomycotina</taxon>
        <taxon>Sordariomycetes</taxon>
        <taxon>Xylariomycetidae</taxon>
        <taxon>Xylariales</taxon>
        <taxon>Diatrypaceae</taxon>
        <taxon>Diatrype</taxon>
    </lineage>
</organism>
<feature type="region of interest" description="Disordered" evidence="1">
    <location>
        <begin position="201"/>
        <end position="220"/>
    </location>
</feature>
<feature type="region of interest" description="Disordered" evidence="1">
    <location>
        <begin position="272"/>
        <end position="291"/>
    </location>
</feature>
<feature type="compositionally biased region" description="Basic and acidic residues" evidence="1">
    <location>
        <begin position="272"/>
        <end position="283"/>
    </location>
</feature>
<name>A0AAN9UXH1_9PEZI</name>
<protein>
    <submittedName>
        <fullName evidence="2">Uncharacterized protein</fullName>
    </submittedName>
</protein>
<evidence type="ECO:0000313" key="2">
    <source>
        <dbReference type="EMBL" id="KAK7757389.1"/>
    </source>
</evidence>
<accession>A0AAN9UXH1</accession>
<proteinExistence type="predicted"/>
<sequence>MTYNFSAADLGNLEEEYNDYDNLTQYPATPYTTSFTEPAPPYHGHTPTIDQPFAVTESPTLTLQTPASTYTTPGWSSQWAPSPDLPLPGEFSGNDYTDADTLYPGESFSNSGVQYSGENVNLSYYTPAYLQGSASPSSPSPSPNGFPYGSLATDNFHLVPSLIGQQNTAVTDAAAATAPETPAGEGSFRCKYCHKGHTDTKAQDRHEMEVHEKPPSRENKPGWHRCKCGRNFCHYRKSNYERHLSTCKEDKKTMATYHCQCGVEESDEGKHAEHYKKCSEGRRGVGRPRHA</sequence>
<evidence type="ECO:0000256" key="1">
    <source>
        <dbReference type="SAM" id="MobiDB-lite"/>
    </source>
</evidence>
<reference evidence="2 3" key="1">
    <citation type="submission" date="2024-02" db="EMBL/GenBank/DDBJ databases">
        <title>De novo assembly and annotation of 12 fungi associated with fruit tree decline syndrome in Ontario, Canada.</title>
        <authorList>
            <person name="Sulman M."/>
            <person name="Ellouze W."/>
            <person name="Ilyukhin E."/>
        </authorList>
    </citation>
    <scope>NUCLEOTIDE SEQUENCE [LARGE SCALE GENOMIC DNA]</scope>
    <source>
        <strain evidence="2 3">M11/M66-122</strain>
    </source>
</reference>
<gene>
    <name evidence="2" type="ORF">SLS62_000401</name>
</gene>
<keyword evidence="3" id="KW-1185">Reference proteome</keyword>
<dbReference type="Proteomes" id="UP001320420">
    <property type="component" value="Unassembled WGS sequence"/>
</dbReference>